<dbReference type="GO" id="GO:0005743">
    <property type="term" value="C:mitochondrial inner membrane"/>
    <property type="evidence" value="ECO:0007669"/>
    <property type="project" value="UniProtKB-SubCell"/>
</dbReference>
<dbReference type="AlphaFoldDB" id="A0A6P3XUM8"/>
<feature type="transmembrane region" description="Helical" evidence="10">
    <location>
        <begin position="206"/>
        <end position="227"/>
    </location>
</feature>
<evidence type="ECO:0000256" key="5">
    <source>
        <dbReference type="ARBA" id="ARBA00022946"/>
    </source>
</evidence>
<evidence type="ECO:0000256" key="3">
    <source>
        <dbReference type="ARBA" id="ARBA00022692"/>
    </source>
</evidence>
<evidence type="ECO:0000313" key="12">
    <source>
        <dbReference type="Proteomes" id="UP000515204"/>
    </source>
</evidence>
<name>A0A6P3XUM8_DINQU</name>
<keyword evidence="6 10" id="KW-1133">Transmembrane helix</keyword>
<evidence type="ECO:0000256" key="2">
    <source>
        <dbReference type="ARBA" id="ARBA00009877"/>
    </source>
</evidence>
<dbReference type="OrthoDB" id="2148490at2759"/>
<evidence type="ECO:0000256" key="1">
    <source>
        <dbReference type="ARBA" id="ARBA00004448"/>
    </source>
</evidence>
<reference evidence="13" key="1">
    <citation type="submission" date="2025-08" db="UniProtKB">
        <authorList>
            <consortium name="RefSeq"/>
        </authorList>
    </citation>
    <scope>IDENTIFICATION</scope>
</reference>
<feature type="transmembrane region" description="Helical" evidence="10">
    <location>
        <begin position="131"/>
        <end position="153"/>
    </location>
</feature>
<keyword evidence="7" id="KW-0496">Mitochondrion</keyword>
<dbReference type="RefSeq" id="XP_014481852.1">
    <property type="nucleotide sequence ID" value="XM_014626366.1"/>
</dbReference>
<evidence type="ECO:0000256" key="7">
    <source>
        <dbReference type="ARBA" id="ARBA00023128"/>
    </source>
</evidence>
<keyword evidence="5" id="KW-0809">Transit peptide</keyword>
<dbReference type="PANTHER" id="PTHR12428">
    <property type="entry name" value="OXA1"/>
    <property type="match status" value="1"/>
</dbReference>
<evidence type="ECO:0000313" key="13">
    <source>
        <dbReference type="RefSeq" id="XP_014481852.1"/>
    </source>
</evidence>
<keyword evidence="8 10" id="KW-0472">Membrane</keyword>
<keyword evidence="3 9" id="KW-0812">Transmembrane</keyword>
<dbReference type="InterPro" id="IPR001708">
    <property type="entry name" value="YidC/ALB3/OXA1/COX18"/>
</dbReference>
<comment type="similarity">
    <text evidence="2 9">Belongs to the OXA1/ALB3/YidC family.</text>
</comment>
<dbReference type="KEGG" id="dqu:106748124"/>
<feature type="domain" description="Membrane insertase YidC/Oxa/ALB C-terminal" evidence="11">
    <location>
        <begin position="133"/>
        <end position="325"/>
    </location>
</feature>
<dbReference type="PANTHER" id="PTHR12428:SF66">
    <property type="entry name" value="MITOCHONDRIAL INNER MEMBRANE PROTEIN OXA1L"/>
    <property type="match status" value="1"/>
</dbReference>
<feature type="transmembrane region" description="Helical" evidence="10">
    <location>
        <begin position="255"/>
        <end position="275"/>
    </location>
</feature>
<organism evidence="12 13">
    <name type="scientific">Dinoponera quadriceps</name>
    <name type="common">South American ant</name>
    <dbReference type="NCBI Taxonomy" id="609295"/>
    <lineage>
        <taxon>Eukaryota</taxon>
        <taxon>Metazoa</taxon>
        <taxon>Ecdysozoa</taxon>
        <taxon>Arthropoda</taxon>
        <taxon>Hexapoda</taxon>
        <taxon>Insecta</taxon>
        <taxon>Pterygota</taxon>
        <taxon>Neoptera</taxon>
        <taxon>Endopterygota</taxon>
        <taxon>Hymenoptera</taxon>
        <taxon>Apocrita</taxon>
        <taxon>Aculeata</taxon>
        <taxon>Formicoidea</taxon>
        <taxon>Formicidae</taxon>
        <taxon>Ponerinae</taxon>
        <taxon>Ponerini</taxon>
        <taxon>Dinoponera</taxon>
    </lineage>
</organism>
<evidence type="ECO:0000256" key="9">
    <source>
        <dbReference type="RuleBase" id="RU003945"/>
    </source>
</evidence>
<evidence type="ECO:0000256" key="4">
    <source>
        <dbReference type="ARBA" id="ARBA00022792"/>
    </source>
</evidence>
<evidence type="ECO:0000259" key="11">
    <source>
        <dbReference type="Pfam" id="PF02096"/>
    </source>
</evidence>
<keyword evidence="12" id="KW-1185">Reference proteome</keyword>
<evidence type="ECO:0000256" key="6">
    <source>
        <dbReference type="ARBA" id="ARBA00022989"/>
    </source>
</evidence>
<dbReference type="GO" id="GO:0032979">
    <property type="term" value="P:protein insertion into mitochondrial inner membrane from matrix"/>
    <property type="evidence" value="ECO:0007669"/>
    <property type="project" value="TreeGrafter"/>
</dbReference>
<feature type="transmembrane region" description="Helical" evidence="10">
    <location>
        <begin position="287"/>
        <end position="312"/>
    </location>
</feature>
<dbReference type="InterPro" id="IPR028055">
    <property type="entry name" value="YidC/Oxa/ALB_C"/>
</dbReference>
<comment type="subcellular location">
    <subcellularLocation>
        <location evidence="9">Membrane</location>
        <topology evidence="9">Multi-pass membrane protein</topology>
    </subcellularLocation>
    <subcellularLocation>
        <location evidence="1">Mitochondrion inner membrane</location>
        <topology evidence="1">Multi-pass membrane protein</topology>
    </subcellularLocation>
</comment>
<protein>
    <submittedName>
        <fullName evidence="13">Mitochondrial inner membrane protein OXA1L</fullName>
    </submittedName>
</protein>
<dbReference type="NCBIfam" id="TIGR03592">
    <property type="entry name" value="yidC_oxa1_cterm"/>
    <property type="match status" value="1"/>
</dbReference>
<accession>A0A6P3XUM8</accession>
<gene>
    <name evidence="13" type="primary">LOC106748124</name>
</gene>
<evidence type="ECO:0000256" key="10">
    <source>
        <dbReference type="SAM" id="Phobius"/>
    </source>
</evidence>
<sequence>MLMRASSILCRQTLLRANVIPQEVSTCRYIHLVSRVKGIPKRNSLLNLQDNYRVTGIPLVRYASTNETLLQTDPYNEIPDPPIPPIQEVVENIVKLHPNGEQTLESLGLGGWTPVGIVQNLLEYMHIGLDIPWWSTIVIGTVVLRTLIFPLVIMSQKNMAKFSNHMPVIQELQKKMTEARQLGDHFESARCAQDLMKYMKANDVKAAKNFLVPLVQMPIFVSCFIALRKMANLPVESLKTGGFWWVQDLTLHDPYYILPIITSVTMYITIEIGADGTHLKSLGLMRYVLRIVPFVALPFMLHFPGAILTYWMSTNFVSLIQTGILKIPKVRKVLNMPTVIRHAPKPTSEKSFVEEFKNSWTNLKITKQVADRARADVVQFNAAGKNPIVKTFKYDPTNQKQSTVLTKSR</sequence>
<dbReference type="GO" id="GO:0032977">
    <property type="term" value="F:membrane insertase activity"/>
    <property type="evidence" value="ECO:0007669"/>
    <property type="project" value="InterPro"/>
</dbReference>
<dbReference type="CTD" id="5018"/>
<evidence type="ECO:0000256" key="8">
    <source>
        <dbReference type="ARBA" id="ARBA00023136"/>
    </source>
</evidence>
<dbReference type="GeneID" id="106748124"/>
<dbReference type="Proteomes" id="UP000515204">
    <property type="component" value="Unplaced"/>
</dbReference>
<dbReference type="CDD" id="cd20069">
    <property type="entry name" value="5TM_Oxa1-like"/>
    <property type="match status" value="1"/>
</dbReference>
<dbReference type="Pfam" id="PF02096">
    <property type="entry name" value="60KD_IMP"/>
    <property type="match status" value="1"/>
</dbReference>
<keyword evidence="4" id="KW-0999">Mitochondrion inner membrane</keyword>
<proteinExistence type="inferred from homology"/>